<keyword evidence="2 6" id="KW-0472">Membrane</keyword>
<dbReference type="RefSeq" id="WP_153250146.1">
    <property type="nucleotide sequence ID" value="NZ_CP044205.1"/>
</dbReference>
<keyword evidence="3" id="KW-0564">Palmitate</keyword>
<protein>
    <recommendedName>
        <fullName evidence="6">Outer membrane protein assembly factor BamD</fullName>
    </recommendedName>
</protein>
<dbReference type="SUPFAM" id="SSF48452">
    <property type="entry name" value="TPR-like"/>
    <property type="match status" value="1"/>
</dbReference>
<feature type="domain" description="Outer membrane lipoprotein BamD-like" evidence="7">
    <location>
        <begin position="58"/>
        <end position="260"/>
    </location>
</feature>
<evidence type="ECO:0000313" key="9">
    <source>
        <dbReference type="Proteomes" id="UP000325755"/>
    </source>
</evidence>
<gene>
    <name evidence="6" type="primary">bamD</name>
    <name evidence="8" type="ORF">F6R98_17320</name>
</gene>
<dbReference type="KEGG" id="mmob:F6R98_17320"/>
<evidence type="ECO:0000256" key="1">
    <source>
        <dbReference type="ARBA" id="ARBA00022729"/>
    </source>
</evidence>
<dbReference type="OrthoDB" id="9779191at2"/>
<proteinExistence type="inferred from homology"/>
<organism evidence="8 9">
    <name type="scientific">Candidatus Methylospira mobilis</name>
    <dbReference type="NCBI Taxonomy" id="1808979"/>
    <lineage>
        <taxon>Bacteria</taxon>
        <taxon>Pseudomonadati</taxon>
        <taxon>Pseudomonadota</taxon>
        <taxon>Gammaproteobacteria</taxon>
        <taxon>Methylococcales</taxon>
        <taxon>Methylococcaceae</taxon>
        <taxon>Candidatus Methylospira</taxon>
    </lineage>
</organism>
<dbReference type="AlphaFoldDB" id="A0A5Q0BQ16"/>
<dbReference type="CDD" id="cd15830">
    <property type="entry name" value="BamD"/>
    <property type="match status" value="1"/>
</dbReference>
<dbReference type="NCBIfam" id="TIGR03302">
    <property type="entry name" value="OM_YfiO"/>
    <property type="match status" value="1"/>
</dbReference>
<feature type="signal peptide" evidence="6">
    <location>
        <begin position="1"/>
        <end position="31"/>
    </location>
</feature>
<dbReference type="GO" id="GO:0051205">
    <property type="term" value="P:protein insertion into membrane"/>
    <property type="evidence" value="ECO:0007669"/>
    <property type="project" value="UniProtKB-UniRule"/>
</dbReference>
<dbReference type="Pfam" id="PF13525">
    <property type="entry name" value="YfiO"/>
    <property type="match status" value="1"/>
</dbReference>
<name>A0A5Q0BQ16_9GAMM</name>
<evidence type="ECO:0000256" key="4">
    <source>
        <dbReference type="ARBA" id="ARBA00023237"/>
    </source>
</evidence>
<accession>A0A5Q0BQ16</accession>
<dbReference type="HAMAP" id="MF_00922">
    <property type="entry name" value="OM_assembly_BamD"/>
    <property type="match status" value="1"/>
</dbReference>
<dbReference type="PANTHER" id="PTHR37423">
    <property type="entry name" value="SOLUBLE LYTIC MUREIN TRANSGLYCOSYLASE-RELATED"/>
    <property type="match status" value="1"/>
</dbReference>
<dbReference type="InParanoid" id="A0A5Q0BQ16"/>
<evidence type="ECO:0000313" key="8">
    <source>
        <dbReference type="EMBL" id="QFY44177.1"/>
    </source>
</evidence>
<dbReference type="InterPro" id="IPR017689">
    <property type="entry name" value="BamD"/>
</dbReference>
<dbReference type="Gene3D" id="1.25.40.10">
    <property type="entry name" value="Tetratricopeptide repeat domain"/>
    <property type="match status" value="1"/>
</dbReference>
<dbReference type="EMBL" id="CP044205">
    <property type="protein sequence ID" value="QFY44177.1"/>
    <property type="molecule type" value="Genomic_DNA"/>
</dbReference>
<reference evidence="8 9" key="1">
    <citation type="submission" date="2019-09" db="EMBL/GenBank/DDBJ databases">
        <title>Ecophysiology of the spiral-shaped methanotroph Methylospira mobilis as revealed by the complete genome sequence.</title>
        <authorList>
            <person name="Oshkin I.Y."/>
            <person name="Dedysh S.N."/>
            <person name="Miroshnikov K."/>
            <person name="Danilova O.V."/>
            <person name="Hakobyan A."/>
            <person name="Liesack W."/>
        </authorList>
    </citation>
    <scope>NUCLEOTIDE SEQUENCE [LARGE SCALE GENOMIC DNA]</scope>
    <source>
        <strain evidence="8 9">Shm1</strain>
    </source>
</reference>
<sequence precursor="true">MFPLHIFIKSFAISRLLLIALLALSSSGCSWFDTDKANAEAAAKEEKEDDERAGWTVDQYYDEAKEELMAKNYEKAIKLYEKLEARFPFGVYSLQSQLDIAFAYYKHGEPDSAIAAADRFIKMNPSHPNVDYAHYLRALVNYNRGITFLDRFMPTDSSQRDPGSARDALKDFDDLLVRFPHSPYAEDSKLRIAALRNNLAMYEINVADFYMRRGAYLAAARRGVEVVQKYQRTQAVPKALKMMEQAYRTLEMNDLADDAARVYALNYSGNTLAEREMQELTPAEQVWDFIGFDR</sequence>
<dbReference type="FunCoup" id="A0A5Q0BQ16">
    <property type="interactions" value="109"/>
</dbReference>
<keyword evidence="9" id="KW-1185">Reference proteome</keyword>
<dbReference type="PANTHER" id="PTHR37423:SF1">
    <property type="entry name" value="OUTER MEMBRANE PROTEIN ASSEMBLY FACTOR BAMD"/>
    <property type="match status" value="1"/>
</dbReference>
<dbReference type="InterPro" id="IPR011990">
    <property type="entry name" value="TPR-like_helical_dom_sf"/>
</dbReference>
<evidence type="ECO:0000259" key="7">
    <source>
        <dbReference type="Pfam" id="PF13525"/>
    </source>
</evidence>
<evidence type="ECO:0000256" key="3">
    <source>
        <dbReference type="ARBA" id="ARBA00023139"/>
    </source>
</evidence>
<comment type="function">
    <text evidence="6">Part of the outer membrane protein assembly complex, which is involved in assembly and insertion of beta-barrel proteins into the outer membrane.</text>
</comment>
<dbReference type="InterPro" id="IPR039565">
    <property type="entry name" value="BamD-like"/>
</dbReference>
<evidence type="ECO:0000256" key="6">
    <source>
        <dbReference type="HAMAP-Rule" id="MF_00922"/>
    </source>
</evidence>
<keyword evidence="1 6" id="KW-0732">Signal</keyword>
<dbReference type="GO" id="GO:1990063">
    <property type="term" value="C:Bam protein complex"/>
    <property type="evidence" value="ECO:0007669"/>
    <property type="project" value="TreeGrafter"/>
</dbReference>
<dbReference type="GO" id="GO:0043165">
    <property type="term" value="P:Gram-negative-bacterium-type cell outer membrane assembly"/>
    <property type="evidence" value="ECO:0007669"/>
    <property type="project" value="UniProtKB-UniRule"/>
</dbReference>
<evidence type="ECO:0000256" key="2">
    <source>
        <dbReference type="ARBA" id="ARBA00023136"/>
    </source>
</evidence>
<keyword evidence="4 6" id="KW-0998">Cell outer membrane</keyword>
<comment type="subunit">
    <text evidence="6">Part of the Bam complex.</text>
</comment>
<feature type="chain" id="PRO_5029062925" description="Outer membrane protein assembly factor BamD" evidence="6">
    <location>
        <begin position="32"/>
        <end position="294"/>
    </location>
</feature>
<keyword evidence="5" id="KW-0449">Lipoprotein</keyword>
<dbReference type="Proteomes" id="UP000325755">
    <property type="component" value="Chromosome"/>
</dbReference>
<comment type="subcellular location">
    <subcellularLocation>
        <location evidence="6">Cell outer membrane</location>
    </subcellularLocation>
</comment>
<comment type="similarity">
    <text evidence="6">Belongs to the BamD family.</text>
</comment>
<evidence type="ECO:0000256" key="5">
    <source>
        <dbReference type="ARBA" id="ARBA00023288"/>
    </source>
</evidence>